<reference evidence="1 2" key="1">
    <citation type="submission" date="2019-09" db="EMBL/GenBank/DDBJ databases">
        <title>Genome sequence and assembly of Adhaeribacter sp.</title>
        <authorList>
            <person name="Chhetri G."/>
        </authorList>
    </citation>
    <scope>NUCLEOTIDE SEQUENCE [LARGE SCALE GENOMIC DNA]</scope>
    <source>
        <strain evidence="1 2">DK36</strain>
    </source>
</reference>
<proteinExistence type="predicted"/>
<keyword evidence="2" id="KW-1185">Reference proteome</keyword>
<organism evidence="1 2">
    <name type="scientific">Adhaeribacter rhizoryzae</name>
    <dbReference type="NCBI Taxonomy" id="2607907"/>
    <lineage>
        <taxon>Bacteria</taxon>
        <taxon>Pseudomonadati</taxon>
        <taxon>Bacteroidota</taxon>
        <taxon>Cytophagia</taxon>
        <taxon>Cytophagales</taxon>
        <taxon>Hymenobacteraceae</taxon>
        <taxon>Adhaeribacter</taxon>
    </lineage>
</organism>
<evidence type="ECO:0008006" key="3">
    <source>
        <dbReference type="Google" id="ProtNLM"/>
    </source>
</evidence>
<evidence type="ECO:0000313" key="2">
    <source>
        <dbReference type="Proteomes" id="UP000323426"/>
    </source>
</evidence>
<dbReference type="EMBL" id="VWSF01000025">
    <property type="protein sequence ID" value="KAA5540770.1"/>
    <property type="molecule type" value="Genomic_DNA"/>
</dbReference>
<dbReference type="Proteomes" id="UP000323426">
    <property type="component" value="Unassembled WGS sequence"/>
</dbReference>
<dbReference type="RefSeq" id="WP_150092031.1">
    <property type="nucleotide sequence ID" value="NZ_VWSF01000025.1"/>
</dbReference>
<gene>
    <name evidence="1" type="ORF">F0145_21920</name>
</gene>
<protein>
    <recommendedName>
        <fullName evidence="3">Sensor of ECF-type sigma factor</fullName>
    </recommendedName>
</protein>
<accession>A0A5M6D2D4</accession>
<dbReference type="AlphaFoldDB" id="A0A5M6D2D4"/>
<comment type="caution">
    <text evidence="1">The sequence shown here is derived from an EMBL/GenBank/DDBJ whole genome shotgun (WGS) entry which is preliminary data.</text>
</comment>
<name>A0A5M6D2D4_9BACT</name>
<sequence>MKKLLLSIILLFFIIGAQVPGFSQDKHHPSKERLQNIQNAKIAYLTEKLDLTPDQSQKFWPIYNQLETEKEVYREKWHSLRNENLDAMNDVEIRNALNNRLSWRQSELDLDKQYMDKFLRVISVRQLATLYRSEREFTKVLLKKLDSERTAKGNR</sequence>
<evidence type="ECO:0000313" key="1">
    <source>
        <dbReference type="EMBL" id="KAA5540770.1"/>
    </source>
</evidence>